<accession>A0ABU5F1E0</accession>
<proteinExistence type="predicted"/>
<feature type="chain" id="PRO_5046118864" description="Lipoprotein" evidence="1">
    <location>
        <begin position="18"/>
        <end position="155"/>
    </location>
</feature>
<keyword evidence="3" id="KW-1185">Reference proteome</keyword>
<protein>
    <recommendedName>
        <fullName evidence="4">Lipoprotein</fullName>
    </recommendedName>
</protein>
<evidence type="ECO:0000313" key="2">
    <source>
        <dbReference type="EMBL" id="MDY3561140.1"/>
    </source>
</evidence>
<dbReference type="Proteomes" id="UP001272242">
    <property type="component" value="Unassembled WGS sequence"/>
</dbReference>
<dbReference type="EMBL" id="JAXBLV010000189">
    <property type="protein sequence ID" value="MDY3561140.1"/>
    <property type="molecule type" value="Genomic_DNA"/>
</dbReference>
<reference evidence="3" key="1">
    <citation type="journal article" date="2023" name="Mar. Drugs">
        <title>Gemmata algarum, a Novel Planctomycete Isolated from an Algal Mat, Displays Antimicrobial Activity.</title>
        <authorList>
            <person name="Kumar G."/>
            <person name="Kallscheuer N."/>
            <person name="Kashif M."/>
            <person name="Ahamad S."/>
            <person name="Jagadeeshwari U."/>
            <person name="Pannikurungottu S."/>
            <person name="Haufschild T."/>
            <person name="Kabuu M."/>
            <person name="Sasikala C."/>
            <person name="Jogler C."/>
            <person name="Ramana C."/>
        </authorList>
    </citation>
    <scope>NUCLEOTIDE SEQUENCE [LARGE SCALE GENOMIC DNA]</scope>
    <source>
        <strain evidence="3">JC673</strain>
    </source>
</reference>
<evidence type="ECO:0008006" key="4">
    <source>
        <dbReference type="Google" id="ProtNLM"/>
    </source>
</evidence>
<organism evidence="2 3">
    <name type="scientific">Gemmata algarum</name>
    <dbReference type="NCBI Taxonomy" id="2975278"/>
    <lineage>
        <taxon>Bacteria</taxon>
        <taxon>Pseudomonadati</taxon>
        <taxon>Planctomycetota</taxon>
        <taxon>Planctomycetia</taxon>
        <taxon>Gemmatales</taxon>
        <taxon>Gemmataceae</taxon>
        <taxon>Gemmata</taxon>
    </lineage>
</organism>
<evidence type="ECO:0000256" key="1">
    <source>
        <dbReference type="SAM" id="SignalP"/>
    </source>
</evidence>
<feature type="signal peptide" evidence="1">
    <location>
        <begin position="1"/>
        <end position="17"/>
    </location>
</feature>
<dbReference type="RefSeq" id="WP_320687604.1">
    <property type="nucleotide sequence ID" value="NZ_JAXBLV010000189.1"/>
</dbReference>
<dbReference type="PROSITE" id="PS51257">
    <property type="entry name" value="PROKAR_LIPOPROTEIN"/>
    <property type="match status" value="1"/>
</dbReference>
<keyword evidence="1" id="KW-0732">Signal</keyword>
<sequence length="155" mass="16620">MRGFTLRAVPVCVVVFACGCFLTKPVTLTETTSRTPTHAYWGQVSNILAQKPASQDIPAYVSLVRTQTEALRGLNPEGVDDALVAAVQDLIRCEAEVLRRADMVDSDPAMLRGSKEMANAFATSNRAAAESKKRLRALQSGLNERHGGGFAPMGG</sequence>
<comment type="caution">
    <text evidence="2">The sequence shown here is derived from an EMBL/GenBank/DDBJ whole genome shotgun (WGS) entry which is preliminary data.</text>
</comment>
<evidence type="ECO:0000313" key="3">
    <source>
        <dbReference type="Proteomes" id="UP001272242"/>
    </source>
</evidence>
<gene>
    <name evidence="2" type="ORF">R5W23_002401</name>
</gene>
<name>A0ABU5F1E0_9BACT</name>